<dbReference type="HOGENOM" id="CLU_2595277_0_0_12"/>
<keyword evidence="1" id="KW-0614">Plasmid</keyword>
<dbReference type="RefSeq" id="WP_041178784.1">
    <property type="nucleotide sequence ID" value="NZ_CP005690.1"/>
</dbReference>
<protein>
    <submittedName>
        <fullName evidence="1">Uncharacterized protein</fullName>
    </submittedName>
</protein>
<reference evidence="1" key="1">
    <citation type="submission" date="2013-04" db="EMBL/GenBank/DDBJ databases">
        <title>Comparative Genomics of Relapsing Fever Spirochetes.</title>
        <authorList>
            <person name="Schwan T.G."/>
            <person name="Raffel S.J."/>
            <person name="Porcella S.F."/>
            <person name="Martens C.A."/>
            <person name="Bruno D.P."/>
            <person name="Ricklefs S.M."/>
            <person name="Barbian K.B."/>
        </authorList>
    </citation>
    <scope>NUCLEOTIDE SEQUENCE</scope>
    <source>
        <strain evidence="1">MTW</strain>
        <plasmid evidence="1">unnamed</plasmid>
    </source>
</reference>
<evidence type="ECO:0000313" key="1">
    <source>
        <dbReference type="EMBL" id="AHH14651.1"/>
    </source>
</evidence>
<organism evidence="1">
    <name type="scientific">Borrelia hermsii MTW</name>
    <dbReference type="NCBI Taxonomy" id="1313291"/>
    <lineage>
        <taxon>Bacteria</taxon>
        <taxon>Pseudomonadati</taxon>
        <taxon>Spirochaetota</taxon>
        <taxon>Spirochaetia</taxon>
        <taxon>Spirochaetales</taxon>
        <taxon>Borreliaceae</taxon>
        <taxon>Borrelia</taxon>
    </lineage>
</organism>
<dbReference type="AlphaFoldDB" id="W5TBL5"/>
<accession>W5TBL5</accession>
<feature type="non-terminal residue" evidence="1">
    <location>
        <position position="1"/>
    </location>
</feature>
<gene>
    <name evidence="1" type="ORF">BHW_0900030</name>
</gene>
<name>W5TBL5_BORHE</name>
<geneLocation type="plasmid" evidence="1">
    <name>unnamed</name>
</geneLocation>
<proteinExistence type="predicted"/>
<dbReference type="EMBL" id="CP005690">
    <property type="protein sequence ID" value="AHH14651.1"/>
    <property type="molecule type" value="Genomic_DNA"/>
</dbReference>
<sequence>VTVEDKDKNDKIFDAEKKLDIAIDVWKEAREVKQKAEQDCRVADYYARKIETTIEVLLRSLKIMGGELELEDKELKEEI</sequence>